<feature type="transmembrane region" description="Helical" evidence="1">
    <location>
        <begin position="40"/>
        <end position="58"/>
    </location>
</feature>
<keyword evidence="1" id="KW-1133">Transmembrane helix</keyword>
<dbReference type="PANTHER" id="PTHR37304">
    <property type="entry name" value="MEMBRANE PROTEIN-RELATED"/>
    <property type="match status" value="1"/>
</dbReference>
<keyword evidence="1" id="KW-0812">Transmembrane</keyword>
<dbReference type="RefSeq" id="WP_386666800.1">
    <property type="nucleotide sequence ID" value="NZ_JBHLTG010000001.1"/>
</dbReference>
<dbReference type="Proteomes" id="UP001589896">
    <property type="component" value="Unassembled WGS sequence"/>
</dbReference>
<dbReference type="PANTHER" id="PTHR37304:SF1">
    <property type="entry name" value="MEMBRANE PROTEIN"/>
    <property type="match status" value="1"/>
</dbReference>
<comment type="caution">
    <text evidence="2">The sequence shown here is derived from an EMBL/GenBank/DDBJ whole genome shotgun (WGS) entry which is preliminary data.</text>
</comment>
<feature type="transmembrane region" description="Helical" evidence="1">
    <location>
        <begin position="7"/>
        <end position="34"/>
    </location>
</feature>
<evidence type="ECO:0000313" key="2">
    <source>
        <dbReference type="EMBL" id="MFC0677804.1"/>
    </source>
</evidence>
<protein>
    <submittedName>
        <fullName evidence="2">DUF378 domain-containing protein</fullName>
    </submittedName>
</protein>
<keyword evidence="3" id="KW-1185">Reference proteome</keyword>
<name>A0ABV6RLF1_9GAMM</name>
<dbReference type="Pfam" id="PF04070">
    <property type="entry name" value="DUF378"/>
    <property type="match status" value="1"/>
</dbReference>
<sequence>MKALNLLTLALVIIGGINWGLIGVAQFDLVAAIFGGQEALLSRLVYTLVGLSALWQIVPLLRASHTNEVHAEAHHHTTRR</sequence>
<keyword evidence="1" id="KW-0472">Membrane</keyword>
<proteinExistence type="predicted"/>
<evidence type="ECO:0000313" key="3">
    <source>
        <dbReference type="Proteomes" id="UP001589896"/>
    </source>
</evidence>
<dbReference type="EMBL" id="JBHLTG010000001">
    <property type="protein sequence ID" value="MFC0677804.1"/>
    <property type="molecule type" value="Genomic_DNA"/>
</dbReference>
<evidence type="ECO:0000256" key="1">
    <source>
        <dbReference type="SAM" id="Phobius"/>
    </source>
</evidence>
<organism evidence="2 3">
    <name type="scientific">Lysobacter korlensis</name>
    <dbReference type="NCBI Taxonomy" id="553636"/>
    <lineage>
        <taxon>Bacteria</taxon>
        <taxon>Pseudomonadati</taxon>
        <taxon>Pseudomonadota</taxon>
        <taxon>Gammaproteobacteria</taxon>
        <taxon>Lysobacterales</taxon>
        <taxon>Lysobacteraceae</taxon>
        <taxon>Lysobacter</taxon>
    </lineage>
</organism>
<accession>A0ABV6RLF1</accession>
<gene>
    <name evidence="2" type="ORF">ACFFGH_08130</name>
</gene>
<dbReference type="InterPro" id="IPR007211">
    <property type="entry name" value="DUF378"/>
</dbReference>
<reference evidence="2 3" key="1">
    <citation type="submission" date="2024-09" db="EMBL/GenBank/DDBJ databases">
        <authorList>
            <person name="Sun Q."/>
            <person name="Mori K."/>
        </authorList>
    </citation>
    <scope>NUCLEOTIDE SEQUENCE [LARGE SCALE GENOMIC DNA]</scope>
    <source>
        <strain evidence="2 3">KCTC 23076</strain>
    </source>
</reference>